<protein>
    <submittedName>
        <fullName evidence="2">Uncharacterized protein</fullName>
    </submittedName>
</protein>
<comment type="caution">
    <text evidence="2">The sequence shown here is derived from an EMBL/GenBank/DDBJ whole genome shotgun (WGS) entry which is preliminary data.</text>
</comment>
<reference evidence="2" key="2">
    <citation type="submission" date="2020-10" db="EMBL/GenBank/DDBJ databases">
        <authorList>
            <person name="Cooper E.A."/>
            <person name="Brenton Z.W."/>
            <person name="Flinn B.S."/>
            <person name="Jenkins J."/>
            <person name="Shu S."/>
            <person name="Flowers D."/>
            <person name="Luo F."/>
            <person name="Wang Y."/>
            <person name="Xia P."/>
            <person name="Barry K."/>
            <person name="Daum C."/>
            <person name="Lipzen A."/>
            <person name="Yoshinaga Y."/>
            <person name="Schmutz J."/>
            <person name="Saski C."/>
            <person name="Vermerris W."/>
            <person name="Kresovich S."/>
        </authorList>
    </citation>
    <scope>NUCLEOTIDE SEQUENCE</scope>
</reference>
<name>A0A921UKR5_SORBI</name>
<proteinExistence type="predicted"/>
<feature type="compositionally biased region" description="Basic residues" evidence="1">
    <location>
        <begin position="53"/>
        <end position="64"/>
    </location>
</feature>
<dbReference type="AlphaFoldDB" id="A0A921UKR5"/>
<accession>A0A921UKR5</accession>
<gene>
    <name evidence="2" type="ORF">BDA96_04G303400</name>
</gene>
<evidence type="ECO:0000313" key="3">
    <source>
        <dbReference type="Proteomes" id="UP000807115"/>
    </source>
</evidence>
<reference evidence="2" key="1">
    <citation type="journal article" date="2019" name="BMC Genomics">
        <title>A new reference genome for Sorghum bicolor reveals high levels of sequence similarity between sweet and grain genotypes: implications for the genetics of sugar metabolism.</title>
        <authorList>
            <person name="Cooper E.A."/>
            <person name="Brenton Z.W."/>
            <person name="Flinn B.S."/>
            <person name="Jenkins J."/>
            <person name="Shu S."/>
            <person name="Flowers D."/>
            <person name="Luo F."/>
            <person name="Wang Y."/>
            <person name="Xia P."/>
            <person name="Barry K."/>
            <person name="Daum C."/>
            <person name="Lipzen A."/>
            <person name="Yoshinaga Y."/>
            <person name="Schmutz J."/>
            <person name="Saski C."/>
            <person name="Vermerris W."/>
            <person name="Kresovich S."/>
        </authorList>
    </citation>
    <scope>NUCLEOTIDE SEQUENCE</scope>
</reference>
<feature type="region of interest" description="Disordered" evidence="1">
    <location>
        <begin position="49"/>
        <end position="72"/>
    </location>
</feature>
<sequence length="153" mass="16746">MWACAPWLKRRPRAALYRLHRLQMKARDPDMVGAILLVVGRGRRGGGMWRRGACGHRRRGHRARPGPGQLVGGGGSPLGLPSGIAPSSATSTSCTPCCFFCRLFLPTSTAKHIKTIPLARQPDHRSSASVSQMYRPTASFSFRCLCVCVQLFI</sequence>
<dbReference type="Proteomes" id="UP000807115">
    <property type="component" value="Chromosome 4"/>
</dbReference>
<evidence type="ECO:0000313" key="2">
    <source>
        <dbReference type="EMBL" id="KAG0534715.1"/>
    </source>
</evidence>
<dbReference type="EMBL" id="CM027683">
    <property type="protein sequence ID" value="KAG0534715.1"/>
    <property type="molecule type" value="Genomic_DNA"/>
</dbReference>
<evidence type="ECO:0000256" key="1">
    <source>
        <dbReference type="SAM" id="MobiDB-lite"/>
    </source>
</evidence>
<organism evidence="2 3">
    <name type="scientific">Sorghum bicolor</name>
    <name type="common">Sorghum</name>
    <name type="synonym">Sorghum vulgare</name>
    <dbReference type="NCBI Taxonomy" id="4558"/>
    <lineage>
        <taxon>Eukaryota</taxon>
        <taxon>Viridiplantae</taxon>
        <taxon>Streptophyta</taxon>
        <taxon>Embryophyta</taxon>
        <taxon>Tracheophyta</taxon>
        <taxon>Spermatophyta</taxon>
        <taxon>Magnoliopsida</taxon>
        <taxon>Liliopsida</taxon>
        <taxon>Poales</taxon>
        <taxon>Poaceae</taxon>
        <taxon>PACMAD clade</taxon>
        <taxon>Panicoideae</taxon>
        <taxon>Andropogonodae</taxon>
        <taxon>Andropogoneae</taxon>
        <taxon>Sorghinae</taxon>
        <taxon>Sorghum</taxon>
    </lineage>
</organism>